<evidence type="ECO:0000313" key="4">
    <source>
        <dbReference type="Proteomes" id="UP000238196"/>
    </source>
</evidence>
<dbReference type="EMBL" id="PRLP01000037">
    <property type="protein sequence ID" value="PPC76920.1"/>
    <property type="molecule type" value="Genomic_DNA"/>
</dbReference>
<gene>
    <name evidence="3" type="ORF">C4K68_12905</name>
</gene>
<dbReference type="InterPro" id="IPR035901">
    <property type="entry name" value="GIY-YIG_endonuc_sf"/>
</dbReference>
<evidence type="ECO:0000259" key="2">
    <source>
        <dbReference type="Pfam" id="PF01541"/>
    </source>
</evidence>
<protein>
    <recommendedName>
        <fullName evidence="2">GIY-YIG domain-containing protein</fullName>
    </recommendedName>
</protein>
<comment type="caution">
    <text evidence="3">The sequence shown here is derived from an EMBL/GenBank/DDBJ whole genome shotgun (WGS) entry which is preliminary data.</text>
</comment>
<evidence type="ECO:0000313" key="3">
    <source>
        <dbReference type="EMBL" id="PPC76920.1"/>
    </source>
</evidence>
<dbReference type="Gene3D" id="3.40.1440.10">
    <property type="entry name" value="GIY-YIG endonuclease"/>
    <property type="match status" value="1"/>
</dbReference>
<dbReference type="Proteomes" id="UP000238196">
    <property type="component" value="Unassembled WGS sequence"/>
</dbReference>
<reference evidence="3 4" key="1">
    <citation type="submission" date="2018-02" db="EMBL/GenBank/DDBJ databases">
        <title>novel marine gammaproteobacteria from coastal saline agro ecosystem.</title>
        <authorList>
            <person name="Krishnan R."/>
            <person name="Ramesh Kumar N."/>
        </authorList>
    </citation>
    <scope>NUCLEOTIDE SEQUENCE [LARGE SCALE GENOMIC DNA]</scope>
    <source>
        <strain evidence="3 4">228</strain>
    </source>
</reference>
<dbReference type="OrthoDB" id="5734086at2"/>
<dbReference type="Pfam" id="PF01541">
    <property type="entry name" value="GIY-YIG"/>
    <property type="match status" value="1"/>
</dbReference>
<dbReference type="CDD" id="cd10443">
    <property type="entry name" value="GIY-YIG_HE_Tlr8p_PBC-V_like"/>
    <property type="match status" value="1"/>
</dbReference>
<feature type="compositionally biased region" description="Low complexity" evidence="1">
    <location>
        <begin position="294"/>
        <end position="304"/>
    </location>
</feature>
<feature type="domain" description="GIY-YIG" evidence="2">
    <location>
        <begin position="2"/>
        <end position="81"/>
    </location>
</feature>
<evidence type="ECO:0000256" key="1">
    <source>
        <dbReference type="SAM" id="MobiDB-lite"/>
    </source>
</evidence>
<feature type="compositionally biased region" description="Basic and acidic residues" evidence="1">
    <location>
        <begin position="317"/>
        <end position="338"/>
    </location>
</feature>
<dbReference type="AlphaFoldDB" id="A0A2S5KQA2"/>
<proteinExistence type="predicted"/>
<accession>A0A2S5KQA2</accession>
<feature type="region of interest" description="Disordered" evidence="1">
    <location>
        <begin position="294"/>
        <end position="338"/>
    </location>
</feature>
<organism evidence="3 4">
    <name type="scientific">Proteobacteria bacterium 228</name>
    <dbReference type="NCBI Taxonomy" id="2083153"/>
    <lineage>
        <taxon>Bacteria</taxon>
        <taxon>Pseudomonadati</taxon>
        <taxon>Pseudomonadota</taxon>
    </lineage>
</organism>
<sequence>MIIFKITNTKTQQTYIGSTKGDIYSRWQEYVKAAEAGMDFPLYEDIRAHGEVSFEVEEIDFAETREEQQELELYYTIESRARSLKGYKFSTAKVVIPAAQLELQEEILAARASMQNRTAPIASSVVDDSDAEDGRAPCTEVVTPSSHAATDATAEITHDDTALAETKNAEHQQLNDSLADLLAQTAAQLPDQARASAVLNIAQQLLAIADEQNDASPSVEPEMAAEDKAQVLRNSNLAATIAALRVQQSSPKRGGKKAAATTTVSRAKQDAIIDRSSLNDGLDSSVLTTLKKAAPAAASSSSPATGDTLPTGRARSSVKEKRIREALAKEREARESERLARIEAEKSEMDAILANIAAREKDSRLTLRKRRNGR</sequence>
<dbReference type="SUPFAM" id="SSF82771">
    <property type="entry name" value="GIY-YIG endonuclease"/>
    <property type="match status" value="1"/>
</dbReference>
<dbReference type="InterPro" id="IPR000305">
    <property type="entry name" value="GIY-YIG_endonuc"/>
</dbReference>
<name>A0A2S5KQA2_9PROT</name>